<gene>
    <name evidence="2" type="ORF">SAMN04487901_104191</name>
</gene>
<feature type="transmembrane region" description="Helical" evidence="1">
    <location>
        <begin position="131"/>
        <end position="149"/>
    </location>
</feature>
<feature type="transmembrane region" description="Helical" evidence="1">
    <location>
        <begin position="161"/>
        <end position="187"/>
    </location>
</feature>
<proteinExistence type="predicted"/>
<protein>
    <submittedName>
        <fullName evidence="2">Uncharacterized protein</fullName>
    </submittedName>
</protein>
<dbReference type="Pfam" id="PF19529">
    <property type="entry name" value="DUF6057"/>
    <property type="match status" value="1"/>
</dbReference>
<evidence type="ECO:0000313" key="3">
    <source>
        <dbReference type="Proteomes" id="UP000198779"/>
    </source>
</evidence>
<dbReference type="Proteomes" id="UP000198779">
    <property type="component" value="Unassembled WGS sequence"/>
</dbReference>
<feature type="transmembrane region" description="Helical" evidence="1">
    <location>
        <begin position="276"/>
        <end position="297"/>
    </location>
</feature>
<feature type="transmembrane region" description="Helical" evidence="1">
    <location>
        <begin position="244"/>
        <end position="264"/>
    </location>
</feature>
<dbReference type="InterPro" id="IPR045692">
    <property type="entry name" value="DUF6057"/>
</dbReference>
<feature type="transmembrane region" description="Helical" evidence="1">
    <location>
        <begin position="7"/>
        <end position="27"/>
    </location>
</feature>
<dbReference type="AlphaFoldDB" id="A0A1G7UPD9"/>
<sequence length="607" mass="71093">MKHKLNIIPLLLVTVAFGLIAWALVHYEENYLWKVQELNLFLDTALFFKQQMVVAGGILTYLGTFFTDFFYHSWLGVLILCAWWAVLLVLSALTFKVPLKWLTVLLVPVALLLLSNVELGYWIYYLKLRGYFFVATIGLTAGIASVWGFRCLPKMVRPAYIVAGSTVLYPLLGFYGLLAVALMGLLSWRLKDMSLKLRLLNTFLALAAIIVVPMIYYQQCYYQTNSEDIYFTALPLFEMDDFFASYYIPFILLTVFYALMALSYGLWGSGQVRKPVIWGLVQCVLIGGLVYGVQKYWYKDYNFHKELAMNRAMEAGDWNGVIREAANLQDEPTRSIVMMKNLALFRLGRLGDEAYHYRQGAKASNTPIDIRMTQVVGRDIYFYFGQLNFCHRWCLEDGVEYGWRAVYLKYMIRCSLMDEEYEVAAKYINILKHTRYHQAWAEQQEQYLHHREKLKASKEYGPLFHLRDFKDQLSSDNGLVEYFLMHLLVNVETDDPEMQELVLFAALWTKDIPTFWPRFNKYAVLHQGKLMPRHYQEAAYLYGNLEHQVDISRMPFDAQVKEDYENFMKLAQSCAGMTEAQMRPVFYPRFGHTFYYDYFLIRNQKLY</sequence>
<reference evidence="3" key="1">
    <citation type="submission" date="2016-10" db="EMBL/GenBank/DDBJ databases">
        <authorList>
            <person name="Varghese N."/>
            <person name="Submissions S."/>
        </authorList>
    </citation>
    <scope>NUCLEOTIDE SEQUENCE [LARGE SCALE GENOMIC DNA]</scope>
    <source>
        <strain evidence="3">BP1-148</strain>
    </source>
</reference>
<evidence type="ECO:0000313" key="2">
    <source>
        <dbReference type="EMBL" id="SDG48979.1"/>
    </source>
</evidence>
<dbReference type="RefSeq" id="WP_091815873.1">
    <property type="nucleotide sequence ID" value="NZ_FNCQ01000004.1"/>
</dbReference>
<evidence type="ECO:0000256" key="1">
    <source>
        <dbReference type="SAM" id="Phobius"/>
    </source>
</evidence>
<feature type="transmembrane region" description="Helical" evidence="1">
    <location>
        <begin position="199"/>
        <end position="217"/>
    </location>
</feature>
<feature type="transmembrane region" description="Helical" evidence="1">
    <location>
        <begin position="47"/>
        <end position="67"/>
    </location>
</feature>
<organism evidence="2 3">
    <name type="scientific">Prevotella communis</name>
    <dbReference type="NCBI Taxonomy" id="2913614"/>
    <lineage>
        <taxon>Bacteria</taxon>
        <taxon>Pseudomonadati</taxon>
        <taxon>Bacteroidota</taxon>
        <taxon>Bacteroidia</taxon>
        <taxon>Bacteroidales</taxon>
        <taxon>Prevotellaceae</taxon>
        <taxon>Prevotella</taxon>
    </lineage>
</organism>
<keyword evidence="1" id="KW-0812">Transmembrane</keyword>
<dbReference type="STRING" id="645274.SAMN04487901_104191"/>
<feature type="transmembrane region" description="Helical" evidence="1">
    <location>
        <begin position="101"/>
        <end position="124"/>
    </location>
</feature>
<keyword evidence="3" id="KW-1185">Reference proteome</keyword>
<feature type="transmembrane region" description="Helical" evidence="1">
    <location>
        <begin position="74"/>
        <end position="95"/>
    </location>
</feature>
<keyword evidence="1" id="KW-0472">Membrane</keyword>
<dbReference type="EMBL" id="FNCQ01000004">
    <property type="protein sequence ID" value="SDG48979.1"/>
    <property type="molecule type" value="Genomic_DNA"/>
</dbReference>
<name>A0A1G7UPD9_9BACT</name>
<accession>A0A1G7UPD9</accession>
<keyword evidence="1" id="KW-1133">Transmembrane helix</keyword>